<dbReference type="EMBL" id="JABFDN010000003">
    <property type="protein sequence ID" value="NPU66114.1"/>
    <property type="molecule type" value="Genomic_DNA"/>
</dbReference>
<comment type="caution">
    <text evidence="2">The sequence shown here is derived from an EMBL/GenBank/DDBJ whole genome shotgun (WGS) entry which is preliminary data.</text>
</comment>
<organism evidence="2 3">
    <name type="scientific">Bradyrhizobium aeschynomenes</name>
    <dbReference type="NCBI Taxonomy" id="2734909"/>
    <lineage>
        <taxon>Bacteria</taxon>
        <taxon>Pseudomonadati</taxon>
        <taxon>Pseudomonadota</taxon>
        <taxon>Alphaproteobacteria</taxon>
        <taxon>Hyphomicrobiales</taxon>
        <taxon>Nitrobacteraceae</taxon>
        <taxon>Bradyrhizobium</taxon>
    </lineage>
</organism>
<gene>
    <name evidence="2" type="ORF">HL667_14015</name>
</gene>
<keyword evidence="1" id="KW-0812">Transmembrane</keyword>
<keyword evidence="1" id="KW-1133">Transmembrane helix</keyword>
<evidence type="ECO:0000313" key="3">
    <source>
        <dbReference type="Proteomes" id="UP000886476"/>
    </source>
</evidence>
<reference evidence="2" key="1">
    <citation type="submission" date="2020-05" db="EMBL/GenBank/DDBJ databases">
        <title>Nod-independent and nitrogen-fixing Bradyrhizobium aeschynomene sp. nov. isolated from nodules of Aeschynomene indica.</title>
        <authorList>
            <person name="Zhang Z."/>
        </authorList>
    </citation>
    <scope>NUCLEOTIDE SEQUENCE</scope>
    <source>
        <strain evidence="2">83012</strain>
    </source>
</reference>
<evidence type="ECO:0000313" key="2">
    <source>
        <dbReference type="EMBL" id="NPU66114.1"/>
    </source>
</evidence>
<evidence type="ECO:0000256" key="1">
    <source>
        <dbReference type="SAM" id="Phobius"/>
    </source>
</evidence>
<keyword evidence="3" id="KW-1185">Reference proteome</keyword>
<proteinExistence type="predicted"/>
<sequence length="249" mass="28131">MDHAQIEIGTVNSVHKTKKLTEAILNSFLHCHRIRSTRLSTRLQAMLACLLLCGCLVAGWTAESRADDLQARQLAQTDSYQAYTNQIIAVEKDFSGVFSPTVGLFLSGPSKPWLDMASFKRLQQLSVQHPDFAIRFIAEPDQQTVRRAIAVWPKLELSTEDYVSFLREMVDLRDRDLISSDDFAWAFRPFPPVAIICDYASPQLQSVLQRVLALGDLTPEFRSNLEDGLSGKSSRIWRRDDGGKCSVRR</sequence>
<name>A0ABX2CFM4_9BRAD</name>
<dbReference type="RefSeq" id="WP_172111164.1">
    <property type="nucleotide sequence ID" value="NZ_JABFDN010000003.1"/>
</dbReference>
<accession>A0ABX2CFM4</accession>
<keyword evidence="1" id="KW-0472">Membrane</keyword>
<feature type="transmembrane region" description="Helical" evidence="1">
    <location>
        <begin position="43"/>
        <end position="62"/>
    </location>
</feature>
<protein>
    <submittedName>
        <fullName evidence="2">Uncharacterized protein</fullName>
    </submittedName>
</protein>
<dbReference type="Proteomes" id="UP000886476">
    <property type="component" value="Unassembled WGS sequence"/>
</dbReference>